<keyword evidence="3" id="KW-1185">Reference proteome</keyword>
<evidence type="ECO:0000313" key="2">
    <source>
        <dbReference type="EMBL" id="EGZ05112.1"/>
    </source>
</evidence>
<dbReference type="GeneID" id="20662073"/>
<evidence type="ECO:0000313" key="3">
    <source>
        <dbReference type="Proteomes" id="UP000002640"/>
    </source>
</evidence>
<accession>G5AHD4</accession>
<sequence length="132" mass="14707">CANTSSLEYYDAWGRQATATETTVPRSTPSFGCASTAAAPSARSSTMQLQNYFRYIEVSPYVVLQDKTQQSDYVMCRGIVEASPPQRRWKDPLALKRASNFSTDGSSVRRDPALPSRPQNITRPVFTTLITY</sequence>
<dbReference type="EMBL" id="JH159169">
    <property type="protein sequence ID" value="EGZ05112.1"/>
    <property type="molecule type" value="Genomic_DNA"/>
</dbReference>
<feature type="region of interest" description="Disordered" evidence="1">
    <location>
        <begin position="100"/>
        <end position="120"/>
    </location>
</feature>
<dbReference type="RefSeq" id="XP_009539484.1">
    <property type="nucleotide sequence ID" value="XM_009541189.1"/>
</dbReference>
<name>G5AHD4_PHYSP</name>
<dbReference type="Proteomes" id="UP000002640">
    <property type="component" value="Unassembled WGS sequence"/>
</dbReference>
<reference evidence="2 3" key="1">
    <citation type="journal article" date="2006" name="Science">
        <title>Phytophthora genome sequences uncover evolutionary origins and mechanisms of pathogenesis.</title>
        <authorList>
            <person name="Tyler B.M."/>
            <person name="Tripathy S."/>
            <person name="Zhang X."/>
            <person name="Dehal P."/>
            <person name="Jiang R.H."/>
            <person name="Aerts A."/>
            <person name="Arredondo F.D."/>
            <person name="Baxter L."/>
            <person name="Bensasson D."/>
            <person name="Beynon J.L."/>
            <person name="Chapman J."/>
            <person name="Damasceno C.M."/>
            <person name="Dorrance A.E."/>
            <person name="Dou D."/>
            <person name="Dickerman A.W."/>
            <person name="Dubchak I.L."/>
            <person name="Garbelotto M."/>
            <person name="Gijzen M."/>
            <person name="Gordon S.G."/>
            <person name="Govers F."/>
            <person name="Grunwald N.J."/>
            <person name="Huang W."/>
            <person name="Ivors K.L."/>
            <person name="Jones R.W."/>
            <person name="Kamoun S."/>
            <person name="Krampis K."/>
            <person name="Lamour K.H."/>
            <person name="Lee M.K."/>
            <person name="McDonald W.H."/>
            <person name="Medina M."/>
            <person name="Meijer H.J."/>
            <person name="Nordberg E.K."/>
            <person name="Maclean D.J."/>
            <person name="Ospina-Giraldo M.D."/>
            <person name="Morris P.F."/>
            <person name="Phuntumart V."/>
            <person name="Putnam N.H."/>
            <person name="Rash S."/>
            <person name="Rose J.K."/>
            <person name="Sakihama Y."/>
            <person name="Salamov A.A."/>
            <person name="Savidor A."/>
            <person name="Scheuring C.F."/>
            <person name="Smith B.M."/>
            <person name="Sobral B.W."/>
            <person name="Terry A."/>
            <person name="Torto-Alalibo T.A."/>
            <person name="Win J."/>
            <person name="Xu Z."/>
            <person name="Zhang H."/>
            <person name="Grigoriev I.V."/>
            <person name="Rokhsar D.S."/>
            <person name="Boore J.L."/>
        </authorList>
    </citation>
    <scope>NUCLEOTIDE SEQUENCE [LARGE SCALE GENOMIC DNA]</scope>
    <source>
        <strain evidence="2 3">P6497</strain>
    </source>
</reference>
<feature type="non-terminal residue" evidence="2">
    <location>
        <position position="1"/>
    </location>
</feature>
<protein>
    <submittedName>
        <fullName evidence="2">Uncharacterized protein</fullName>
    </submittedName>
</protein>
<dbReference type="KEGG" id="psoj:PHYSODRAFT_534834"/>
<gene>
    <name evidence="2" type="ORF">PHYSODRAFT_534834</name>
</gene>
<dbReference type="InParanoid" id="G5AHD4"/>
<organism evidence="2 3">
    <name type="scientific">Phytophthora sojae (strain P6497)</name>
    <name type="common">Soybean stem and root rot agent</name>
    <name type="synonym">Phytophthora megasperma f. sp. glycines</name>
    <dbReference type="NCBI Taxonomy" id="1094619"/>
    <lineage>
        <taxon>Eukaryota</taxon>
        <taxon>Sar</taxon>
        <taxon>Stramenopiles</taxon>
        <taxon>Oomycota</taxon>
        <taxon>Peronosporomycetes</taxon>
        <taxon>Peronosporales</taxon>
        <taxon>Peronosporaceae</taxon>
        <taxon>Phytophthora</taxon>
    </lineage>
</organism>
<dbReference type="AlphaFoldDB" id="G5AHD4"/>
<evidence type="ECO:0000256" key="1">
    <source>
        <dbReference type="SAM" id="MobiDB-lite"/>
    </source>
</evidence>
<proteinExistence type="predicted"/>